<evidence type="ECO:0000313" key="1">
    <source>
        <dbReference type="EMBL" id="MCC9017926.1"/>
    </source>
</evidence>
<name>A0ABS8LZB4_9FLAO</name>
<dbReference type="Gene3D" id="2.180.10.10">
    <property type="entry name" value="RHS repeat-associated core"/>
    <property type="match status" value="1"/>
</dbReference>
<keyword evidence="2" id="KW-1185">Reference proteome</keyword>
<proteinExistence type="predicted"/>
<dbReference type="EMBL" id="JAJJMN010000001">
    <property type="protein sequence ID" value="MCC9017926.1"/>
    <property type="molecule type" value="Genomic_DNA"/>
</dbReference>
<gene>
    <name evidence="1" type="ORF">LNQ34_09095</name>
</gene>
<organism evidence="1 2">
    <name type="scientific">Flavobacterium lipolyticum</name>
    <dbReference type="NCBI Taxonomy" id="2893754"/>
    <lineage>
        <taxon>Bacteria</taxon>
        <taxon>Pseudomonadati</taxon>
        <taxon>Bacteroidota</taxon>
        <taxon>Flavobacteriia</taxon>
        <taxon>Flavobacteriales</taxon>
        <taxon>Flavobacteriaceae</taxon>
        <taxon>Flavobacterium</taxon>
    </lineage>
</organism>
<sequence length="60" mass="7090">MGLNMYNYGARNYAPVLGRWMNIDPLAEKSRRFNPYTYALNNPVYFITQMVWKPATLMIL</sequence>
<protein>
    <recommendedName>
        <fullName evidence="3">RHS repeat-associated core domain-containing protein</fullName>
    </recommendedName>
</protein>
<dbReference type="Proteomes" id="UP001430700">
    <property type="component" value="Unassembled WGS sequence"/>
</dbReference>
<comment type="caution">
    <text evidence="1">The sequence shown here is derived from an EMBL/GenBank/DDBJ whole genome shotgun (WGS) entry which is preliminary data.</text>
</comment>
<reference evidence="1" key="1">
    <citation type="submission" date="2021-11" db="EMBL/GenBank/DDBJ databases">
        <title>Description of novel Flavobacterium species.</title>
        <authorList>
            <person name="Saticioglu I.B."/>
            <person name="Ay H."/>
            <person name="Altun S."/>
            <person name="Duman M."/>
        </authorList>
    </citation>
    <scope>NUCLEOTIDE SEQUENCE</scope>
    <source>
        <strain evidence="1">F-126</strain>
    </source>
</reference>
<dbReference type="InterPro" id="IPR022385">
    <property type="entry name" value="Rhs_assc_core"/>
</dbReference>
<evidence type="ECO:0000313" key="2">
    <source>
        <dbReference type="Proteomes" id="UP001430700"/>
    </source>
</evidence>
<evidence type="ECO:0008006" key="3">
    <source>
        <dbReference type="Google" id="ProtNLM"/>
    </source>
</evidence>
<dbReference type="NCBIfam" id="TIGR03696">
    <property type="entry name" value="Rhs_assc_core"/>
    <property type="match status" value="1"/>
</dbReference>
<accession>A0ABS8LZB4</accession>